<dbReference type="PANTHER" id="PTHR33281">
    <property type="entry name" value="UPF0187 PROTEIN YNEE"/>
    <property type="match status" value="1"/>
</dbReference>
<keyword evidence="3" id="KW-1003">Cell membrane</keyword>
<evidence type="ECO:0000256" key="1">
    <source>
        <dbReference type="ARBA" id="ARBA00004651"/>
    </source>
</evidence>
<evidence type="ECO:0000313" key="11">
    <source>
        <dbReference type="Proteomes" id="UP000199555"/>
    </source>
</evidence>
<dbReference type="GO" id="GO:0005254">
    <property type="term" value="F:chloride channel activity"/>
    <property type="evidence" value="ECO:0007669"/>
    <property type="project" value="InterPro"/>
</dbReference>
<evidence type="ECO:0000256" key="9">
    <source>
        <dbReference type="SAM" id="Phobius"/>
    </source>
</evidence>
<comment type="similarity">
    <text evidence="8">Belongs to the anion channel-forming bestrophin (TC 1.A.46) family.</text>
</comment>
<dbReference type="EMBL" id="FNGE01000022">
    <property type="protein sequence ID" value="SDL75125.1"/>
    <property type="molecule type" value="Genomic_DNA"/>
</dbReference>
<evidence type="ECO:0000256" key="5">
    <source>
        <dbReference type="ARBA" id="ARBA00022989"/>
    </source>
</evidence>
<gene>
    <name evidence="10" type="ORF">SAMN04487971_1222</name>
</gene>
<dbReference type="STRING" id="525640.SAMN04487971_1222"/>
<evidence type="ECO:0000256" key="7">
    <source>
        <dbReference type="ARBA" id="ARBA00023136"/>
    </source>
</evidence>
<reference evidence="11" key="1">
    <citation type="submission" date="2016-10" db="EMBL/GenBank/DDBJ databases">
        <authorList>
            <person name="Varghese N."/>
            <person name="Submissions S."/>
        </authorList>
    </citation>
    <scope>NUCLEOTIDE SEQUENCE [LARGE SCALE GENOMIC DNA]</scope>
    <source>
        <strain evidence="11">CGMCC 1.7655</strain>
    </source>
</reference>
<proteinExistence type="inferred from homology"/>
<protein>
    <submittedName>
        <fullName evidence="10">Bestrophin, RFP-TM, chloride channel</fullName>
    </submittedName>
</protein>
<dbReference type="GO" id="GO:0005886">
    <property type="term" value="C:plasma membrane"/>
    <property type="evidence" value="ECO:0007669"/>
    <property type="project" value="UniProtKB-SubCell"/>
</dbReference>
<evidence type="ECO:0000256" key="4">
    <source>
        <dbReference type="ARBA" id="ARBA00022692"/>
    </source>
</evidence>
<evidence type="ECO:0000256" key="2">
    <source>
        <dbReference type="ARBA" id="ARBA00022448"/>
    </source>
</evidence>
<keyword evidence="5 9" id="KW-1133">Transmembrane helix</keyword>
<organism evidence="10 11">
    <name type="scientific">Paracoccus chinensis</name>
    <dbReference type="NCBI Taxonomy" id="525640"/>
    <lineage>
        <taxon>Bacteria</taxon>
        <taxon>Pseudomonadati</taxon>
        <taxon>Pseudomonadota</taxon>
        <taxon>Alphaproteobacteria</taxon>
        <taxon>Rhodobacterales</taxon>
        <taxon>Paracoccaceae</taxon>
        <taxon>Paracoccus</taxon>
    </lineage>
</organism>
<dbReference type="InterPro" id="IPR044669">
    <property type="entry name" value="YneE/VCCN1/2-like"/>
</dbReference>
<evidence type="ECO:0000256" key="8">
    <source>
        <dbReference type="ARBA" id="ARBA00034708"/>
    </source>
</evidence>
<keyword evidence="2" id="KW-0813">Transport</keyword>
<name>A0A1G9MN94_9RHOB</name>
<keyword evidence="4 9" id="KW-0812">Transmembrane</keyword>
<sequence>MIVRTKPSLWDLVFTMRGSVLPHIAYPLLSLTALAALFVAVERAWQPLPVVDSAPFTVLGIALSLFLGFRNNAAYDRWWEARRLRGGHLADLRSLARESEVFMRNETLRLELLEGALVFLPVHRASLRGQVLGPDLQARAGAVLAAGHPSDAALDRWGPLWRRRTETVFSTASGPEP</sequence>
<evidence type="ECO:0000313" key="10">
    <source>
        <dbReference type="EMBL" id="SDL75125.1"/>
    </source>
</evidence>
<keyword evidence="7 9" id="KW-0472">Membrane</keyword>
<evidence type="ECO:0000256" key="6">
    <source>
        <dbReference type="ARBA" id="ARBA00023065"/>
    </source>
</evidence>
<feature type="transmembrane region" description="Helical" evidence="9">
    <location>
        <begin position="53"/>
        <end position="73"/>
    </location>
</feature>
<accession>A0A1G9MN94</accession>
<feature type="transmembrane region" description="Helical" evidence="9">
    <location>
        <begin position="20"/>
        <end position="41"/>
    </location>
</feature>
<dbReference type="PANTHER" id="PTHR33281:SF19">
    <property type="entry name" value="VOLTAGE-DEPENDENT ANION CHANNEL-FORMING PROTEIN YNEE"/>
    <property type="match status" value="1"/>
</dbReference>
<keyword evidence="6" id="KW-0406">Ion transport</keyword>
<dbReference type="Proteomes" id="UP000199555">
    <property type="component" value="Unassembled WGS sequence"/>
</dbReference>
<keyword evidence="11" id="KW-1185">Reference proteome</keyword>
<evidence type="ECO:0000256" key="3">
    <source>
        <dbReference type="ARBA" id="ARBA00022475"/>
    </source>
</evidence>
<dbReference type="AlphaFoldDB" id="A0A1G9MN94"/>
<comment type="subcellular location">
    <subcellularLocation>
        <location evidence="1">Cell membrane</location>
        <topology evidence="1">Multi-pass membrane protein</topology>
    </subcellularLocation>
</comment>
<dbReference type="Pfam" id="PF25539">
    <property type="entry name" value="Bestrophin_2"/>
    <property type="match status" value="1"/>
</dbReference>
<dbReference type="RefSeq" id="WP_281201014.1">
    <property type="nucleotide sequence ID" value="NZ_FNGE01000022.1"/>
</dbReference>